<dbReference type="InterPro" id="IPR008189">
    <property type="entry name" value="rRNA_ssu_MeTfrase_I"/>
</dbReference>
<dbReference type="CDD" id="cd11648">
    <property type="entry name" value="RsmI"/>
    <property type="match status" value="1"/>
</dbReference>
<comment type="function">
    <text evidence="6">Catalyzes the 2'-O-methylation of the ribose of cytidine 1402 (C1402) in 16S rRNA.</text>
</comment>
<dbReference type="InterPro" id="IPR035996">
    <property type="entry name" value="4pyrrol_Methylase_sf"/>
</dbReference>
<comment type="similarity">
    <text evidence="6">Belongs to the methyltransferase superfamily. RsmI family.</text>
</comment>
<dbReference type="EMBL" id="JAGMWN010000011">
    <property type="protein sequence ID" value="MBP5858762.1"/>
    <property type="molecule type" value="Genomic_DNA"/>
</dbReference>
<evidence type="ECO:0000256" key="3">
    <source>
        <dbReference type="ARBA" id="ARBA00022603"/>
    </source>
</evidence>
<evidence type="ECO:0000256" key="4">
    <source>
        <dbReference type="ARBA" id="ARBA00022679"/>
    </source>
</evidence>
<dbReference type="InterPro" id="IPR018063">
    <property type="entry name" value="SAM_MeTrfase_RsmI_CS"/>
</dbReference>
<gene>
    <name evidence="6 9" type="primary">rsmI</name>
    <name evidence="9" type="ORF">KAJ83_17220</name>
</gene>
<name>A0A8J7V466_9PROT</name>
<dbReference type="InterPro" id="IPR014776">
    <property type="entry name" value="4pyrrole_Mease_sub2"/>
</dbReference>
<evidence type="ECO:0000256" key="5">
    <source>
        <dbReference type="ARBA" id="ARBA00022691"/>
    </source>
</evidence>
<keyword evidence="10" id="KW-1185">Reference proteome</keyword>
<dbReference type="PANTHER" id="PTHR46111:SF1">
    <property type="entry name" value="RIBOSOMAL RNA SMALL SUBUNIT METHYLTRANSFERASE I"/>
    <property type="match status" value="1"/>
</dbReference>
<protein>
    <recommendedName>
        <fullName evidence="6">Ribosomal RNA small subunit methyltransferase I</fullName>
        <ecNumber evidence="6">2.1.1.198</ecNumber>
    </recommendedName>
    <alternativeName>
        <fullName evidence="6">16S rRNA 2'-O-ribose C1402 methyltransferase</fullName>
    </alternativeName>
    <alternativeName>
        <fullName evidence="6">rRNA (cytidine-2'-O-)-methyltransferase RsmI</fullName>
    </alternativeName>
</protein>
<dbReference type="NCBIfam" id="TIGR00096">
    <property type="entry name" value="16S rRNA (cytidine(1402)-2'-O)-methyltransferase"/>
    <property type="match status" value="1"/>
</dbReference>
<dbReference type="Proteomes" id="UP000672602">
    <property type="component" value="Unassembled WGS sequence"/>
</dbReference>
<dbReference type="PROSITE" id="PS01296">
    <property type="entry name" value="RSMI"/>
    <property type="match status" value="1"/>
</dbReference>
<dbReference type="HAMAP" id="MF_01877">
    <property type="entry name" value="16SrRNA_methyltr_I"/>
    <property type="match status" value="1"/>
</dbReference>
<accession>A0A8J7V466</accession>
<comment type="subcellular location">
    <subcellularLocation>
        <location evidence="6">Cytoplasm</location>
    </subcellularLocation>
</comment>
<proteinExistence type="inferred from homology"/>
<dbReference type="Pfam" id="PF23016">
    <property type="entry name" value="RsmI_C"/>
    <property type="match status" value="1"/>
</dbReference>
<reference evidence="9" key="1">
    <citation type="submission" date="2021-04" db="EMBL/GenBank/DDBJ databases">
        <authorList>
            <person name="Zhang D.-C."/>
        </authorList>
    </citation>
    <scope>NUCLEOTIDE SEQUENCE</scope>
    <source>
        <strain evidence="9">CGMCC 1.15697</strain>
    </source>
</reference>
<dbReference type="InterPro" id="IPR053910">
    <property type="entry name" value="RsmI_HTH"/>
</dbReference>
<dbReference type="SUPFAM" id="SSF53790">
    <property type="entry name" value="Tetrapyrrole methylase"/>
    <property type="match status" value="1"/>
</dbReference>
<dbReference type="AlphaFoldDB" id="A0A8J7V466"/>
<organism evidence="9 10">
    <name type="scientific">Marivibrio halodurans</name>
    <dbReference type="NCBI Taxonomy" id="2039722"/>
    <lineage>
        <taxon>Bacteria</taxon>
        <taxon>Pseudomonadati</taxon>
        <taxon>Pseudomonadota</taxon>
        <taxon>Alphaproteobacteria</taxon>
        <taxon>Rhodospirillales</taxon>
        <taxon>Rhodospirillaceae</taxon>
        <taxon>Marivibrio</taxon>
    </lineage>
</organism>
<dbReference type="PANTHER" id="PTHR46111">
    <property type="entry name" value="RIBOSOMAL RNA SMALL SUBUNIT METHYLTRANSFERASE I"/>
    <property type="match status" value="1"/>
</dbReference>
<dbReference type="InterPro" id="IPR014777">
    <property type="entry name" value="4pyrrole_Mease_sub1"/>
</dbReference>
<comment type="catalytic activity">
    <reaction evidence="6">
        <text>cytidine(1402) in 16S rRNA + S-adenosyl-L-methionine = 2'-O-methylcytidine(1402) in 16S rRNA + S-adenosyl-L-homocysteine + H(+)</text>
        <dbReference type="Rhea" id="RHEA:42924"/>
        <dbReference type="Rhea" id="RHEA-COMP:10285"/>
        <dbReference type="Rhea" id="RHEA-COMP:10286"/>
        <dbReference type="ChEBI" id="CHEBI:15378"/>
        <dbReference type="ChEBI" id="CHEBI:57856"/>
        <dbReference type="ChEBI" id="CHEBI:59789"/>
        <dbReference type="ChEBI" id="CHEBI:74495"/>
        <dbReference type="ChEBI" id="CHEBI:82748"/>
        <dbReference type="EC" id="2.1.1.198"/>
    </reaction>
</comment>
<evidence type="ECO:0000259" key="7">
    <source>
        <dbReference type="Pfam" id="PF00590"/>
    </source>
</evidence>
<dbReference type="GO" id="GO:0070677">
    <property type="term" value="F:rRNA (cytosine-2'-O-)-methyltransferase activity"/>
    <property type="evidence" value="ECO:0007669"/>
    <property type="project" value="UniProtKB-UniRule"/>
</dbReference>
<dbReference type="InterPro" id="IPR000878">
    <property type="entry name" value="4pyrrol_Mease"/>
</dbReference>
<evidence type="ECO:0000259" key="8">
    <source>
        <dbReference type="Pfam" id="PF23016"/>
    </source>
</evidence>
<evidence type="ECO:0000256" key="1">
    <source>
        <dbReference type="ARBA" id="ARBA00022490"/>
    </source>
</evidence>
<keyword evidence="2 6" id="KW-0698">rRNA processing</keyword>
<sequence>MREDADDNASERAGEAHRPTRTLAPGLYVVAVPIGNLRDITLRALDVLRDADMIACEDTRVTQRLLSAHGLSGTLTPYHDHNAAARRPGLLRAVAEGKAVALVSDAGTPLVSDPGYKLVAEAVAQGLPVIPIPGASAALAALAGAGLPSDRFLFAGFPPPKQGARRTWLGEVLAARASAILYEGPSRLAATLEDIAHLAPDRRVAVMRELTKLHEEHRHGSPAALAGTYRRDGPPRGEVVIVVGPPEAAEDAMDDMAIDRMLADALASMRVKEAANMVAEAAGRPKKEIYARALAVAKRGNDA</sequence>
<keyword evidence="1 6" id="KW-0963">Cytoplasm</keyword>
<feature type="domain" description="Tetrapyrrole methylase" evidence="7">
    <location>
        <begin position="27"/>
        <end position="221"/>
    </location>
</feature>
<evidence type="ECO:0000256" key="6">
    <source>
        <dbReference type="HAMAP-Rule" id="MF_01877"/>
    </source>
</evidence>
<keyword evidence="5 6" id="KW-0949">S-adenosyl-L-methionine</keyword>
<feature type="domain" description="RsmI HTH" evidence="8">
    <location>
        <begin position="254"/>
        <end position="295"/>
    </location>
</feature>
<comment type="caution">
    <text evidence="9">The sequence shown here is derived from an EMBL/GenBank/DDBJ whole genome shotgun (WGS) entry which is preliminary data.</text>
</comment>
<evidence type="ECO:0000313" key="10">
    <source>
        <dbReference type="Proteomes" id="UP000672602"/>
    </source>
</evidence>
<keyword evidence="3 6" id="KW-0489">Methyltransferase</keyword>
<dbReference type="EC" id="2.1.1.198" evidence="6"/>
<dbReference type="RefSeq" id="WP_210683352.1">
    <property type="nucleotide sequence ID" value="NZ_JAGMWN010000011.1"/>
</dbReference>
<evidence type="ECO:0000313" key="9">
    <source>
        <dbReference type="EMBL" id="MBP5858762.1"/>
    </source>
</evidence>
<dbReference type="GO" id="GO:0005737">
    <property type="term" value="C:cytoplasm"/>
    <property type="evidence" value="ECO:0007669"/>
    <property type="project" value="UniProtKB-SubCell"/>
</dbReference>
<keyword evidence="4 6" id="KW-0808">Transferase</keyword>
<dbReference type="Gene3D" id="3.30.950.10">
    <property type="entry name" value="Methyltransferase, Cobalt-precorrin-4 Transmethylase, Domain 2"/>
    <property type="match status" value="1"/>
</dbReference>
<dbReference type="Gene3D" id="3.40.1010.10">
    <property type="entry name" value="Cobalt-precorrin-4 Transmethylase, Domain 1"/>
    <property type="match status" value="1"/>
</dbReference>
<dbReference type="PIRSF" id="PIRSF005917">
    <property type="entry name" value="MTase_YraL"/>
    <property type="match status" value="1"/>
</dbReference>
<dbReference type="Pfam" id="PF00590">
    <property type="entry name" value="TP_methylase"/>
    <property type="match status" value="1"/>
</dbReference>
<dbReference type="FunFam" id="3.40.1010.10:FF:000007">
    <property type="entry name" value="Ribosomal RNA small subunit methyltransferase I"/>
    <property type="match status" value="1"/>
</dbReference>
<evidence type="ECO:0000256" key="2">
    <source>
        <dbReference type="ARBA" id="ARBA00022552"/>
    </source>
</evidence>